<dbReference type="OrthoDB" id="9989112at2759"/>
<name>A0A2P4X2D9_9STRA</name>
<dbReference type="InterPro" id="IPR005225">
    <property type="entry name" value="Small_GTP-bd"/>
</dbReference>
<dbReference type="SMART" id="SM00173">
    <property type="entry name" value="RAS"/>
    <property type="match status" value="1"/>
</dbReference>
<dbReference type="InterPro" id="IPR001806">
    <property type="entry name" value="Small_GTPase"/>
</dbReference>
<dbReference type="NCBIfam" id="TIGR00231">
    <property type="entry name" value="small_GTP"/>
    <property type="match status" value="1"/>
</dbReference>
<dbReference type="SMART" id="SM00174">
    <property type="entry name" value="RHO"/>
    <property type="match status" value="1"/>
</dbReference>
<dbReference type="SUPFAM" id="SSF52540">
    <property type="entry name" value="P-loop containing nucleoside triphosphate hydrolases"/>
    <property type="match status" value="1"/>
</dbReference>
<dbReference type="Gene3D" id="3.40.50.300">
    <property type="entry name" value="P-loop containing nucleotide triphosphate hydrolases"/>
    <property type="match status" value="1"/>
</dbReference>
<comment type="caution">
    <text evidence="4">The sequence shown here is derived from an EMBL/GenBank/DDBJ whole genome shotgun (WGS) entry which is preliminary data.</text>
</comment>
<dbReference type="Proteomes" id="UP000237271">
    <property type="component" value="Unassembled WGS sequence"/>
</dbReference>
<keyword evidence="5" id="KW-1185">Reference proteome</keyword>
<keyword evidence="3" id="KW-0472">Membrane</keyword>
<gene>
    <name evidence="4" type="ORF">PHPALM_31521</name>
</gene>
<keyword evidence="2" id="KW-0342">GTP-binding</keyword>
<dbReference type="SMART" id="SM00175">
    <property type="entry name" value="RAB"/>
    <property type="match status" value="1"/>
</dbReference>
<dbReference type="PRINTS" id="PR00449">
    <property type="entry name" value="RASTRNSFRMNG"/>
</dbReference>
<dbReference type="AlphaFoldDB" id="A0A2P4X2D9"/>
<evidence type="ECO:0000256" key="3">
    <source>
        <dbReference type="SAM" id="Phobius"/>
    </source>
</evidence>
<dbReference type="PROSITE" id="PS51421">
    <property type="entry name" value="RAS"/>
    <property type="match status" value="1"/>
</dbReference>
<evidence type="ECO:0000256" key="2">
    <source>
        <dbReference type="ARBA" id="ARBA00023134"/>
    </source>
</evidence>
<dbReference type="InterPro" id="IPR027417">
    <property type="entry name" value="P-loop_NTPase"/>
</dbReference>
<keyword evidence="3" id="KW-1133">Transmembrane helix</keyword>
<proteinExistence type="predicted"/>
<accession>A0A2P4X2D9</accession>
<keyword evidence="1" id="KW-0547">Nucleotide-binding</keyword>
<dbReference type="SMART" id="SM00176">
    <property type="entry name" value="RAN"/>
    <property type="match status" value="1"/>
</dbReference>
<evidence type="ECO:0000313" key="5">
    <source>
        <dbReference type="Proteomes" id="UP000237271"/>
    </source>
</evidence>
<dbReference type="GO" id="GO:0003924">
    <property type="term" value="F:GTPase activity"/>
    <property type="evidence" value="ECO:0007669"/>
    <property type="project" value="InterPro"/>
</dbReference>
<dbReference type="PROSITE" id="PS51419">
    <property type="entry name" value="RAB"/>
    <property type="match status" value="1"/>
</dbReference>
<dbReference type="CDD" id="cd00154">
    <property type="entry name" value="Rab"/>
    <property type="match status" value="1"/>
</dbReference>
<feature type="transmembrane region" description="Helical" evidence="3">
    <location>
        <begin position="207"/>
        <end position="227"/>
    </location>
</feature>
<dbReference type="GO" id="GO:0005525">
    <property type="term" value="F:GTP binding"/>
    <property type="evidence" value="ECO:0007669"/>
    <property type="project" value="UniProtKB-KW"/>
</dbReference>
<protein>
    <submittedName>
        <fullName evidence="4">Rab-type small G protein</fullName>
    </submittedName>
</protein>
<organism evidence="4 5">
    <name type="scientific">Phytophthora palmivora</name>
    <dbReference type="NCBI Taxonomy" id="4796"/>
    <lineage>
        <taxon>Eukaryota</taxon>
        <taxon>Sar</taxon>
        <taxon>Stramenopiles</taxon>
        <taxon>Oomycota</taxon>
        <taxon>Peronosporomycetes</taxon>
        <taxon>Peronosporales</taxon>
        <taxon>Peronosporaceae</taxon>
        <taxon>Phytophthora</taxon>
    </lineage>
</organism>
<evidence type="ECO:0000256" key="1">
    <source>
        <dbReference type="ARBA" id="ARBA00022741"/>
    </source>
</evidence>
<dbReference type="PROSITE" id="PS51420">
    <property type="entry name" value="RHO"/>
    <property type="match status" value="1"/>
</dbReference>
<dbReference type="Pfam" id="PF00071">
    <property type="entry name" value="Ras"/>
    <property type="match status" value="1"/>
</dbReference>
<dbReference type="PANTHER" id="PTHR47977">
    <property type="entry name" value="RAS-RELATED PROTEIN RAB"/>
    <property type="match status" value="1"/>
</dbReference>
<evidence type="ECO:0000313" key="4">
    <source>
        <dbReference type="EMBL" id="POM59706.1"/>
    </source>
</evidence>
<reference evidence="4 5" key="1">
    <citation type="journal article" date="2017" name="Genome Biol. Evol.">
        <title>Phytophthora megakarya and P. palmivora, closely related causal agents of cacao black pod rot, underwent increases in genome sizes and gene numbers by different mechanisms.</title>
        <authorList>
            <person name="Ali S.S."/>
            <person name="Shao J."/>
            <person name="Lary D.J."/>
            <person name="Kronmiller B."/>
            <person name="Shen D."/>
            <person name="Strem M.D."/>
            <person name="Amoako-Attah I."/>
            <person name="Akrofi A.Y."/>
            <person name="Begoude B.A."/>
            <person name="Ten Hoopen G.M."/>
            <person name="Coulibaly K."/>
            <person name="Kebe B.I."/>
            <person name="Melnick R.L."/>
            <person name="Guiltinan M.J."/>
            <person name="Tyler B.M."/>
            <person name="Meinhardt L.W."/>
            <person name="Bailey B.A."/>
        </authorList>
    </citation>
    <scope>NUCLEOTIDE SEQUENCE [LARGE SCALE GENOMIC DNA]</scope>
    <source>
        <strain evidence="5">sbr112.9</strain>
    </source>
</reference>
<sequence length="242" mass="26705">MPTNPKKKMCKVYKGKTCCIETIELLELTFSIVVIVLGDGGVGKSTLLHRMTNDSLSTNDGVYQDYLSKMATVDGVAPVKVQLWDSAGQEKFGSARLPSSFFRHADAALVVYDVTNRQSFVSVLRWVLQIQAYRSTVDVDSAFSLILVGHKRDVSNEIRHVDEHEGCEFAKLIAASHFFQCSSKDNTNIQDPTLKALSAKSEVSTIGAPYIGTLAVLLSMPMVLLWLDDDAVLRWVEAMGIQ</sequence>
<dbReference type="FunFam" id="3.40.50.300:FF:001447">
    <property type="entry name" value="Ras-related protein Rab-1B"/>
    <property type="match status" value="1"/>
</dbReference>
<keyword evidence="3" id="KW-0812">Transmembrane</keyword>
<dbReference type="InterPro" id="IPR050227">
    <property type="entry name" value="Rab"/>
</dbReference>
<dbReference type="EMBL" id="NCKW01017051">
    <property type="protein sequence ID" value="POM59706.1"/>
    <property type="molecule type" value="Genomic_DNA"/>
</dbReference>